<evidence type="ECO:0000256" key="4">
    <source>
        <dbReference type="HAMAP-Rule" id="MF_01185"/>
    </source>
</evidence>
<evidence type="ECO:0000256" key="3">
    <source>
        <dbReference type="ARBA" id="ARBA00022845"/>
    </source>
</evidence>
<dbReference type="Pfam" id="PF02623">
    <property type="entry name" value="FliW"/>
    <property type="match status" value="1"/>
</dbReference>
<comment type="subunit">
    <text evidence="4">Interacts with translational regulator CsrA and flagellin(s).</text>
</comment>
<comment type="function">
    <text evidence="4">Acts as an anti-CsrA protein, binds CsrA and prevents it from repressing translation of its target genes, one of which is flagellin. Binds to flagellin and participates in the assembly of the flagellum.</text>
</comment>
<organism evidence="5 6">
    <name type="scientific">Desulfatibacillum aliphaticivorans</name>
    <dbReference type="NCBI Taxonomy" id="218208"/>
    <lineage>
        <taxon>Bacteria</taxon>
        <taxon>Pseudomonadati</taxon>
        <taxon>Thermodesulfobacteriota</taxon>
        <taxon>Desulfobacteria</taxon>
        <taxon>Desulfobacterales</taxon>
        <taxon>Desulfatibacillaceae</taxon>
        <taxon>Desulfatibacillum</taxon>
    </lineage>
</organism>
<comment type="subcellular location">
    <subcellularLocation>
        <location evidence="4">Cytoplasm</location>
    </subcellularLocation>
</comment>
<reference evidence="5 6" key="1">
    <citation type="journal article" date="2012" name="Environ. Microbiol.">
        <title>The genome sequence of Desulfatibacillum alkenivorans AK-01: a blueprint for anaerobic alkane oxidation.</title>
        <authorList>
            <person name="Callaghan A.V."/>
            <person name="Morris B.E."/>
            <person name="Pereira I.A."/>
            <person name="McInerney M.J."/>
            <person name="Austin R.N."/>
            <person name="Groves J.T."/>
            <person name="Kukor J.J."/>
            <person name="Suflita J.M."/>
            <person name="Young L.Y."/>
            <person name="Zylstra G.J."/>
            <person name="Wawrik B."/>
        </authorList>
    </citation>
    <scope>NUCLEOTIDE SEQUENCE [LARGE SCALE GENOMIC DNA]</scope>
    <source>
        <strain evidence="5 6">AK-01</strain>
    </source>
</reference>
<dbReference type="GO" id="GO:0044780">
    <property type="term" value="P:bacterial-type flagellum assembly"/>
    <property type="evidence" value="ECO:0007669"/>
    <property type="project" value="UniProtKB-UniRule"/>
</dbReference>
<dbReference type="InterPro" id="IPR024046">
    <property type="entry name" value="Flagellar_assmbl_FliW_dom_sf"/>
</dbReference>
<accession>B8FK12</accession>
<dbReference type="GO" id="GO:0005737">
    <property type="term" value="C:cytoplasm"/>
    <property type="evidence" value="ECO:0007669"/>
    <property type="project" value="UniProtKB-SubCell"/>
</dbReference>
<protein>
    <recommendedName>
        <fullName evidence="4">Flagellar assembly factor FliW</fullName>
    </recommendedName>
</protein>
<proteinExistence type="inferred from homology"/>
<dbReference type="AlphaFoldDB" id="B8FK12"/>
<keyword evidence="2 4" id="KW-1005">Bacterial flagellum biogenesis</keyword>
<evidence type="ECO:0000256" key="2">
    <source>
        <dbReference type="ARBA" id="ARBA00022795"/>
    </source>
</evidence>
<dbReference type="Gene3D" id="2.30.290.10">
    <property type="entry name" value="BH3618-like"/>
    <property type="match status" value="1"/>
</dbReference>
<dbReference type="HAMAP" id="MF_01185">
    <property type="entry name" value="FliW"/>
    <property type="match status" value="1"/>
</dbReference>
<keyword evidence="1 4" id="KW-0963">Cytoplasm</keyword>
<dbReference type="PANTHER" id="PTHR39190">
    <property type="entry name" value="FLAGELLAR ASSEMBLY FACTOR FLIW"/>
    <property type="match status" value="1"/>
</dbReference>
<dbReference type="HOGENOM" id="CLU_112356_0_2_7"/>
<evidence type="ECO:0000313" key="6">
    <source>
        <dbReference type="Proteomes" id="UP000000739"/>
    </source>
</evidence>
<evidence type="ECO:0000313" key="5">
    <source>
        <dbReference type="EMBL" id="ACL02687.1"/>
    </source>
</evidence>
<dbReference type="EMBL" id="CP001322">
    <property type="protein sequence ID" value="ACL02687.1"/>
    <property type="molecule type" value="Genomic_DNA"/>
</dbReference>
<dbReference type="GO" id="GO:0006417">
    <property type="term" value="P:regulation of translation"/>
    <property type="evidence" value="ECO:0007669"/>
    <property type="project" value="UniProtKB-KW"/>
</dbReference>
<keyword evidence="6" id="KW-1185">Reference proteome</keyword>
<keyword evidence="3 4" id="KW-0810">Translation regulation</keyword>
<comment type="similarity">
    <text evidence="4">Belongs to the FliW family.</text>
</comment>
<dbReference type="Proteomes" id="UP000000739">
    <property type="component" value="Chromosome"/>
</dbReference>
<gene>
    <name evidence="4" type="primary">fliW</name>
    <name evidence="5" type="ordered locus">Dalk_0984</name>
</gene>
<dbReference type="PANTHER" id="PTHR39190:SF1">
    <property type="entry name" value="FLAGELLAR ASSEMBLY FACTOR FLIW"/>
    <property type="match status" value="1"/>
</dbReference>
<name>B8FK12_DESAL</name>
<dbReference type="SUPFAM" id="SSF141457">
    <property type="entry name" value="BH3618-like"/>
    <property type="match status" value="1"/>
</dbReference>
<dbReference type="eggNOG" id="COG1699">
    <property type="taxonomic scope" value="Bacteria"/>
</dbReference>
<evidence type="ECO:0000256" key="1">
    <source>
        <dbReference type="ARBA" id="ARBA00022490"/>
    </source>
</evidence>
<keyword evidence="4" id="KW-0143">Chaperone</keyword>
<sequence>MMVKIETTRFGTLEVTEDKIISMPSGMIGFGEYKRFIIIQHNADSPFFWYQAVDEPGLAFVLTNPNYFMPEYQAPPSVVKRETGWEGDLADSEELELYVTVRIPPDDPENMTANLIGPIVVNNKTMEAVQLVIAKSKYSHRHKILKKE</sequence>
<dbReference type="InterPro" id="IPR003775">
    <property type="entry name" value="Flagellar_assembly_factor_FliW"/>
</dbReference>
<dbReference type="KEGG" id="dal:Dalk_0984"/>
<dbReference type="RefSeq" id="WP_012610125.1">
    <property type="nucleotide sequence ID" value="NC_011768.1"/>
</dbReference>